<dbReference type="EMBL" id="HBNS01015885">
    <property type="protein sequence ID" value="CAE4603044.1"/>
    <property type="molecule type" value="Transcribed_RNA"/>
</dbReference>
<organism evidence="2">
    <name type="scientific">Ditylum brightwellii</name>
    <dbReference type="NCBI Taxonomy" id="49249"/>
    <lineage>
        <taxon>Eukaryota</taxon>
        <taxon>Sar</taxon>
        <taxon>Stramenopiles</taxon>
        <taxon>Ochrophyta</taxon>
        <taxon>Bacillariophyta</taxon>
        <taxon>Mediophyceae</taxon>
        <taxon>Lithodesmiophycidae</taxon>
        <taxon>Lithodesmiales</taxon>
        <taxon>Lithodesmiaceae</taxon>
        <taxon>Ditylum</taxon>
    </lineage>
</organism>
<sequence>MALAVMLVYFFKVVPENLVNFYNRLGSSDTTYSRLHSIREQIMDQGKDRFGQMAGYKIDFNMNNTYVCFLYMFNIYMIIDADSAVDVILNALAFEFITRLDEEVTHSDWWDPQKRWLIAGTMELIIQNTLRLDCLQSPKLFSKAFNIPEKEILEKCDRHPKLFLDKKQALEDGSNPIFMNEDEKIKTRCKEIAIELGNSNAIKEYEKSPVYFSLYERYLCCCHGNGMFQRYNHYRTWGRWENILYKSPVPDLKHFFETDDEGEPILSKKLDDIHHTKRKPFLNFSQNNTSHTRRFVRHSFEVLTFVHMIRGIISRLRNGQLKSSFLFFLDSVGQWIAFATQLVFPLYIIAVFCITCIYVFNH</sequence>
<gene>
    <name evidence="2" type="ORF">DBRI00130_LOCUS12738</name>
</gene>
<evidence type="ECO:0000313" key="2">
    <source>
        <dbReference type="EMBL" id="CAE4603044.1"/>
    </source>
</evidence>
<keyword evidence="1" id="KW-0472">Membrane</keyword>
<dbReference type="AlphaFoldDB" id="A0A7S4R5Z9"/>
<keyword evidence="1" id="KW-1133">Transmembrane helix</keyword>
<accession>A0A7S4R5Z9</accession>
<reference evidence="2" key="1">
    <citation type="submission" date="2021-01" db="EMBL/GenBank/DDBJ databases">
        <authorList>
            <person name="Corre E."/>
            <person name="Pelletier E."/>
            <person name="Niang G."/>
            <person name="Scheremetjew M."/>
            <person name="Finn R."/>
            <person name="Kale V."/>
            <person name="Holt S."/>
            <person name="Cochrane G."/>
            <person name="Meng A."/>
            <person name="Brown T."/>
            <person name="Cohen L."/>
        </authorList>
    </citation>
    <scope>NUCLEOTIDE SEQUENCE</scope>
    <source>
        <strain evidence="2">GSO104</strain>
    </source>
</reference>
<evidence type="ECO:0000256" key="1">
    <source>
        <dbReference type="SAM" id="Phobius"/>
    </source>
</evidence>
<keyword evidence="1" id="KW-0812">Transmembrane</keyword>
<feature type="transmembrane region" description="Helical" evidence="1">
    <location>
        <begin position="335"/>
        <end position="360"/>
    </location>
</feature>
<name>A0A7S4R5Z9_9STRA</name>
<protein>
    <submittedName>
        <fullName evidence="2">Uncharacterized protein</fullName>
    </submittedName>
</protein>
<proteinExistence type="predicted"/>